<dbReference type="Pfam" id="PF00004">
    <property type="entry name" value="AAA"/>
    <property type="match status" value="1"/>
</dbReference>
<proteinExistence type="inferred from homology"/>
<reference evidence="3 4" key="1">
    <citation type="submission" date="2021-05" db="EMBL/GenBank/DDBJ databases">
        <title>Bacteria Genome sequencing.</title>
        <authorList>
            <person name="Takabe Y."/>
            <person name="Nakajima Y."/>
            <person name="Suzuki S."/>
            <person name="Shiozaki T."/>
        </authorList>
    </citation>
    <scope>NUCLEOTIDE SEQUENCE [LARGE SCALE GENOMIC DNA]</scope>
    <source>
        <strain evidence="3 4">AI_62</strain>
    </source>
</reference>
<dbReference type="RefSeq" id="WP_220750630.1">
    <property type="nucleotide sequence ID" value="NZ_BPFH01000013.1"/>
</dbReference>
<evidence type="ECO:0000259" key="2">
    <source>
        <dbReference type="Pfam" id="PF00004"/>
    </source>
</evidence>
<dbReference type="PANTHER" id="PTHR32429:SF11">
    <property type="entry name" value="RIBULOSE BISPHOSPHATE CARBOXYLASE_OXYGENASE ACTIVASE, CHLOROPLASTIC"/>
    <property type="match status" value="1"/>
</dbReference>
<comment type="caution">
    <text evidence="3">The sequence shown here is derived from an EMBL/GenBank/DDBJ whole genome shotgun (WGS) entry which is preliminary data.</text>
</comment>
<name>A0ABQ4NSB6_9RHOB</name>
<accession>A0ABQ4NSB6</accession>
<dbReference type="InterPro" id="IPR027417">
    <property type="entry name" value="P-loop_NTPase"/>
</dbReference>
<comment type="similarity">
    <text evidence="1">Belongs to the RuBisCO activase family.</text>
</comment>
<dbReference type="PANTHER" id="PTHR32429">
    <property type="match status" value="1"/>
</dbReference>
<evidence type="ECO:0000313" key="3">
    <source>
        <dbReference type="EMBL" id="GIT97154.1"/>
    </source>
</evidence>
<dbReference type="Gene3D" id="3.40.50.300">
    <property type="entry name" value="P-loop containing nucleotide triphosphate hydrolases"/>
    <property type="match status" value="1"/>
</dbReference>
<evidence type="ECO:0000313" key="4">
    <source>
        <dbReference type="Proteomes" id="UP000786693"/>
    </source>
</evidence>
<organism evidence="3 4">
    <name type="scientific">Jannaschia pagri</name>
    <dbReference type="NCBI Taxonomy" id="2829797"/>
    <lineage>
        <taxon>Bacteria</taxon>
        <taxon>Pseudomonadati</taxon>
        <taxon>Pseudomonadota</taxon>
        <taxon>Alphaproteobacteria</taxon>
        <taxon>Rhodobacterales</taxon>
        <taxon>Roseobacteraceae</taxon>
        <taxon>Jannaschia</taxon>
    </lineage>
</organism>
<gene>
    <name evidence="3" type="ORF">JANAI62_37770</name>
</gene>
<dbReference type="Proteomes" id="UP000786693">
    <property type="component" value="Unassembled WGS sequence"/>
</dbReference>
<evidence type="ECO:0000256" key="1">
    <source>
        <dbReference type="ARBA" id="ARBA00025781"/>
    </source>
</evidence>
<dbReference type="InterPro" id="IPR044960">
    <property type="entry name" value="RCA-like"/>
</dbReference>
<protein>
    <recommendedName>
        <fullName evidence="2">ATPase AAA-type core domain-containing protein</fullName>
    </recommendedName>
</protein>
<feature type="domain" description="ATPase AAA-type core" evidence="2">
    <location>
        <begin position="38"/>
        <end position="182"/>
    </location>
</feature>
<dbReference type="InterPro" id="IPR003959">
    <property type="entry name" value="ATPase_AAA_core"/>
</dbReference>
<dbReference type="SUPFAM" id="SSF52540">
    <property type="entry name" value="P-loop containing nucleoside triphosphate hydrolases"/>
    <property type="match status" value="1"/>
</dbReference>
<keyword evidence="4" id="KW-1185">Reference proteome</keyword>
<sequence>MTGYHIPEHLTEEVQAFLFMNASRRVNRMFPVPPMLALGGPPGSGKTTGVKETCTRLDVHLDVLPSSILGGVYAGQSSITLRDAIKRASQSEAWMSAILIDDLDMSEARVDDALSNTVSSPLLNGTLMAYADNPFELKTHDDPTEKEAETLALERPPVIFITCNDLSKLYGPLRRNMRMVHVEYDPRGQDAVAIVQAMYPKTSPADIKKLVEAYPDASIAFFRNLGMAVAKTHARRFARSIKTRLFNPDFARLARDLEAAATGASFEELATAAQALSLTEDDKNHLKSVA</sequence>
<dbReference type="EMBL" id="BPFH01000013">
    <property type="protein sequence ID" value="GIT97154.1"/>
    <property type="molecule type" value="Genomic_DNA"/>
</dbReference>